<evidence type="ECO:0000256" key="3">
    <source>
        <dbReference type="SAM" id="MobiDB-lite"/>
    </source>
</evidence>
<protein>
    <recommendedName>
        <fullName evidence="6">MACF1</fullName>
    </recommendedName>
</protein>
<dbReference type="EMBL" id="VXIV02001537">
    <property type="protein sequence ID" value="KAF6032061.1"/>
    <property type="molecule type" value="Genomic_DNA"/>
</dbReference>
<reference evidence="4" key="1">
    <citation type="submission" date="2020-06" db="EMBL/GenBank/DDBJ databases">
        <title>Draft genome of Bugula neritina, a colonial animal packing powerful symbionts and potential medicines.</title>
        <authorList>
            <person name="Rayko M."/>
        </authorList>
    </citation>
    <scope>NUCLEOTIDE SEQUENCE [LARGE SCALE GENOMIC DNA]</scope>
    <source>
        <strain evidence="4">Kwan_BN1</strain>
    </source>
</reference>
<gene>
    <name evidence="4" type="ORF">EB796_009627</name>
</gene>
<evidence type="ECO:0008006" key="6">
    <source>
        <dbReference type="Google" id="ProtNLM"/>
    </source>
</evidence>
<sequence>MLYVWKLTLYNYIITNKCQLLFVKCLNCYFVGDEICELWENKLEELYEELSRDLHKELQWGKGVEKALASQQGIISTEEYLSQQLDEHKHLLEDLHAHKQLARTIVYQNEQLRDQAVSLLAPEEVYEQDSFHSEMTNRIKHLSNCLEEIVKLNAEKSKFEHWLQDAESTLNDMHKRTNQLSRLRDVTDKYKAFQSEVITCQADLRFLDLTAQKYVGEANNYKKRLMAFKAQCQGTRSSLILEDENYLIKDEVNNVKCRYQELLADCSTQVENLNNVSETQRQFNEACDRLESWLQMAEKNLGALKREPIKTDHLGLQEQLDRVRDFTNAVAAQEKLIDDLRVQGQTYSEALALTRVDGRHVEDIHETVDDLNCRHGLVAAEALARANILNTAMVQSQGLTASIDTLILAITSSKGAISAMKPISLNVENLEEQFNEFKLFEADVDSHRHAVEQINSHAGQVIHSCSPSSAALIEGKLQELNQGSLQLSSACRERARDIKTISSDLQEFNTRSSDLTQWLLVQLEALQSGDNDSMNGQQLRDMVNLIQSQVELKKCSYDAMMSLGKSLRENPKTGQVTSVKDTLNDLQLTWSEFESALEETCGQVTQKEEQRVYFDELLCQVNSWMATMERRIDALEPVAMDIQLIEQQIEAIQPLISEYEEHSTKLDTLNEVGNKCGGVIVTPSSPSRKTSTASRRRLSSRQLRSSISAVTHMNGEKDETNSVVPPTGCRILNRDSLSSVFAPDDLSEVQRELVEVNHRYGVVGERLTERRTETEDTLSGLKSYLMDVQQLMVYLNKAEPQIVEEYAPRDAADAKHKLEEYRRFNEDFQSKGVLLEQLRQRVYELTAKKEAVPGMLDIETQLAQLEDRWKGIQQASLSRCLSLEGIEANLAHFTESAHFLSTWLQQKEKMLLALGPIATEPNMVRSQLHQVQVLDDELRTQQTKYDHCLECGLQIIDKTAAESEQTSDINSRLDGMAKHWNSLESQIKSRRDNLKAVLDNSGDLYDTLGYINEWLSTATEKVQVLSEDKVDTQTETMMIKKLKVEVEKNEKMVKYAQELSRKLSDSVKQPVAEAEIKQKMMSVSRPFHELKRKLGTIELNNESKAAQEQTITDSCDDMLTWLKSVGQQLQVPLSLSARDDVLKEQIRTHQSMQNELMDRENIMKQLSAKLEKLESLSGTIPADVDVKMAAVKDEWRSVSRNAERRDAEIRAIGVQSDQFNSDAGRLLAWLDMTNEKLASLSTTSDDKPELESRLRESQSLQSEITRKKPELNLLVSNAQEFLASVDTDKECVTELIATVQGRWQSVERLTDSTSKSLEERTNQLSEHQDMINDLTKQVKEYEDILASHNALGATAYDNKHVEHIKALEDTKTLLSAQSQLRQLRPQLEAVRGRGVNGHSAATGDSTKPKIQRESEELLSRFDTLDSKIDSRVGQVEAASKQVKDFQGTVKAAIGKLSDLDDSLDSMKPVSCDSKTIRLQLEEVKSLEAELASKEDTMAQLETQCRKLTHAGYLQEPQLHKAQIDSVKKQVAKLQSKASLRHNNLVNKLDEVDSFDVEVQSVQRDIAKAVRGEKALKPVASDLPTIKQQQQEFKGFTRTHVDPLHKRVEDVNKAGLQLIRTAGGSVPTDSIEADLDAVNSKWSKLAEQVEERDKRLDTALLQTGKYKDSVTSLLEWLAETEDMVANQKPPSAEYKVAKAQVQEQRFLQKMINDRVENVEAVQQIAAQIHDQTDAKEQQEVDAEVGDLMSRWRSLKDKVDGRSKALNDNLEMTKTFHDSLEPFVAWMDKAERKQSLVDPIGADVAAMEKQKHQQQQYNADVEVKATELGQVLKRGQDLLRYCQGDDACIVQDKLTALENRYDELEKQGKNRLDKIEAAMPIAESFQTSCGRLLEWLDKVVPVVESTKVDNSTESELLNKTQALQRQLADIEPVFEAVVSKGGVTNPSRTRGGCRENLSYTSKDAETVLSHQ</sequence>
<dbReference type="SMART" id="SM00150">
    <property type="entry name" value="SPEC"/>
    <property type="match status" value="14"/>
</dbReference>
<feature type="coiled-coil region" evidence="2">
    <location>
        <begin position="1476"/>
        <end position="1510"/>
    </location>
</feature>
<dbReference type="PANTHER" id="PTHR11915">
    <property type="entry name" value="SPECTRIN/FILAMIN RELATED CYTOSKELETAL PROTEIN"/>
    <property type="match status" value="1"/>
</dbReference>
<dbReference type="Pfam" id="PF00435">
    <property type="entry name" value="Spectrin"/>
    <property type="match status" value="8"/>
</dbReference>
<evidence type="ECO:0000313" key="4">
    <source>
        <dbReference type="EMBL" id="KAF6032061.1"/>
    </source>
</evidence>
<evidence type="ECO:0000313" key="5">
    <source>
        <dbReference type="Proteomes" id="UP000593567"/>
    </source>
</evidence>
<dbReference type="InterPro" id="IPR002017">
    <property type="entry name" value="Spectrin_repeat"/>
</dbReference>
<proteinExistence type="predicted"/>
<feature type="region of interest" description="Disordered" evidence="3">
    <location>
        <begin position="1240"/>
        <end position="1262"/>
    </location>
</feature>
<dbReference type="Gene3D" id="1.20.58.60">
    <property type="match status" value="11"/>
</dbReference>
<keyword evidence="2" id="KW-0175">Coiled coil</keyword>
<dbReference type="Proteomes" id="UP000593567">
    <property type="component" value="Unassembled WGS sequence"/>
</dbReference>
<accession>A0A7J7K273</accession>
<dbReference type="CDD" id="cd00176">
    <property type="entry name" value="SPEC"/>
    <property type="match status" value="6"/>
</dbReference>
<dbReference type="InterPro" id="IPR018159">
    <property type="entry name" value="Spectrin/alpha-actinin"/>
</dbReference>
<comment type="caution">
    <text evidence="4">The sequence shown here is derived from an EMBL/GenBank/DDBJ whole genome shotgun (WGS) entry which is preliminary data.</text>
</comment>
<dbReference type="SUPFAM" id="SSF46966">
    <property type="entry name" value="Spectrin repeat"/>
    <property type="match status" value="12"/>
</dbReference>
<feature type="compositionally biased region" description="Basic and acidic residues" evidence="3">
    <location>
        <begin position="1244"/>
        <end position="1256"/>
    </location>
</feature>
<dbReference type="OrthoDB" id="6288103at2759"/>
<name>A0A7J7K273_BUGNE</name>
<evidence type="ECO:0000256" key="1">
    <source>
        <dbReference type="ARBA" id="ARBA00022737"/>
    </source>
</evidence>
<keyword evidence="1" id="KW-0677">Repeat</keyword>
<feature type="coiled-coil region" evidence="2">
    <location>
        <begin position="1317"/>
        <end position="1351"/>
    </location>
</feature>
<feature type="coiled-coil region" evidence="2">
    <location>
        <begin position="1149"/>
        <end position="1176"/>
    </location>
</feature>
<evidence type="ECO:0000256" key="2">
    <source>
        <dbReference type="SAM" id="Coils"/>
    </source>
</evidence>
<keyword evidence="5" id="KW-1185">Reference proteome</keyword>
<organism evidence="4 5">
    <name type="scientific">Bugula neritina</name>
    <name type="common">Brown bryozoan</name>
    <name type="synonym">Sertularia neritina</name>
    <dbReference type="NCBI Taxonomy" id="10212"/>
    <lineage>
        <taxon>Eukaryota</taxon>
        <taxon>Metazoa</taxon>
        <taxon>Spiralia</taxon>
        <taxon>Lophotrochozoa</taxon>
        <taxon>Bryozoa</taxon>
        <taxon>Gymnolaemata</taxon>
        <taxon>Cheilostomatida</taxon>
        <taxon>Flustrina</taxon>
        <taxon>Buguloidea</taxon>
        <taxon>Bugulidae</taxon>
        <taxon>Bugula</taxon>
    </lineage>
</organism>
<feature type="region of interest" description="Disordered" evidence="3">
    <location>
        <begin position="1391"/>
        <end position="1411"/>
    </location>
</feature>